<dbReference type="PANTHER" id="PTHR13799:SF14">
    <property type="entry name" value="GTP CYCLOHYDROLASE 1 TYPE 2 HOMOLOG"/>
    <property type="match status" value="1"/>
</dbReference>
<comment type="caution">
    <text evidence="3">The sequence shown here is derived from an EMBL/GenBank/DDBJ whole genome shotgun (WGS) entry which is preliminary data.</text>
</comment>
<dbReference type="NCBIfam" id="TIGR00486">
    <property type="entry name" value="YbgI_SA1388"/>
    <property type="match status" value="1"/>
</dbReference>
<comment type="similarity">
    <text evidence="1">Belongs to the GTP cyclohydrolase I type 2/NIF3 family.</text>
</comment>
<name>A0ABP2ED19_YERMW</name>
<dbReference type="Pfam" id="PF01784">
    <property type="entry name" value="DUF34_NIF3"/>
    <property type="match status" value="1"/>
</dbReference>
<proteinExistence type="inferred from homology"/>
<evidence type="ECO:0008006" key="5">
    <source>
        <dbReference type="Google" id="ProtNLM"/>
    </source>
</evidence>
<dbReference type="Proteomes" id="UP000003027">
    <property type="component" value="Unassembled WGS sequence"/>
</dbReference>
<dbReference type="Gene3D" id="3.40.1390.30">
    <property type="entry name" value="NIF3 (NGG1p interacting factor 3)-like"/>
    <property type="match status" value="2"/>
</dbReference>
<evidence type="ECO:0000313" key="4">
    <source>
        <dbReference type="Proteomes" id="UP000003027"/>
    </source>
</evidence>
<protein>
    <recommendedName>
        <fullName evidence="5">Hydrolase-oxidase</fullName>
    </recommendedName>
</protein>
<dbReference type="PANTHER" id="PTHR13799">
    <property type="entry name" value="NGG1 INTERACTING FACTOR 3"/>
    <property type="match status" value="1"/>
</dbReference>
<organism evidence="3 4">
    <name type="scientific">Yersinia mollaretii (strain ATCC 43969 / DSM 18520 / CIP 103324 / CNY 7263 / WAIP 204)</name>
    <dbReference type="NCBI Taxonomy" id="349967"/>
    <lineage>
        <taxon>Bacteria</taxon>
        <taxon>Pseudomonadati</taxon>
        <taxon>Pseudomonadota</taxon>
        <taxon>Gammaproteobacteria</taxon>
        <taxon>Enterobacterales</taxon>
        <taxon>Yersiniaceae</taxon>
        <taxon>Yersinia</taxon>
    </lineage>
</organism>
<dbReference type="InterPro" id="IPR002678">
    <property type="entry name" value="DUF34/NIF3"/>
</dbReference>
<keyword evidence="2" id="KW-0479">Metal-binding</keyword>
<evidence type="ECO:0000256" key="1">
    <source>
        <dbReference type="ARBA" id="ARBA00006964"/>
    </source>
</evidence>
<keyword evidence="4" id="KW-1185">Reference proteome</keyword>
<dbReference type="SUPFAM" id="SSF102705">
    <property type="entry name" value="NIF3 (NGG1p interacting factor 3)-like"/>
    <property type="match status" value="1"/>
</dbReference>
<dbReference type="EMBL" id="AALD02000022">
    <property type="protein sequence ID" value="EEQ10216.1"/>
    <property type="molecule type" value="Genomic_DNA"/>
</dbReference>
<accession>A0ABP2ED19</accession>
<dbReference type="InterPro" id="IPR036069">
    <property type="entry name" value="DUF34/NIF3_sf"/>
</dbReference>
<evidence type="ECO:0000313" key="3">
    <source>
        <dbReference type="EMBL" id="EEQ10216.1"/>
    </source>
</evidence>
<dbReference type="NCBIfam" id="NF008064">
    <property type="entry name" value="PRK10799.1"/>
    <property type="match status" value="1"/>
</dbReference>
<evidence type="ECO:0000256" key="2">
    <source>
        <dbReference type="ARBA" id="ARBA00022723"/>
    </source>
</evidence>
<gene>
    <name evidence="3" type="ORF">ymoll0001_12630</name>
</gene>
<sequence>MILITTLIDGTDTMRNTELETLLNNQLNTAAFQDYAPNGLQVEGRAEVKRIVTGVTASQALLDAAVEQQADAILVHHGYFWKNEPVVVRGMKRNRLKTLLTHDINLYGYHLPLDAHAELGNNAQLAKLFGIRVLGEIDSLLPYGEFDTPLNAVILRERLEKVLGREVLHCGDQAPAEIRRIAWCSGGGQGYIQQAADFGVDAFITGEVSEQTIHIAREMGVNFYAAGHHATERYGIKALGEWLASEHQFDVIFIDIPNPA</sequence>
<reference evidence="3" key="1">
    <citation type="submission" date="2008-12" db="EMBL/GenBank/DDBJ databases">
        <title>Annotation of the Yersinia mollaretii ATCC 43969 genome.</title>
        <authorList>
            <person name="Read T.D."/>
            <person name="Akmal A."/>
            <person name="Bishop-Lilly K."/>
            <person name="Chen P.E."/>
            <person name="Cook C."/>
            <person name="Kiley M.P."/>
            <person name="Lentz S."/>
            <person name="Mateczun A."/>
            <person name="Nagarajan N."/>
            <person name="Nolan N."/>
            <person name="Osborne B.I."/>
            <person name="Pop M."/>
            <person name="Sozhamannan S."/>
            <person name="Stewart A.C."/>
            <person name="Sulakvelidze A."/>
            <person name="Thomason B."/>
            <person name="Willner K."/>
            <person name="Zwick M.E."/>
        </authorList>
    </citation>
    <scope>NUCLEOTIDE SEQUENCE [LARGE SCALE GENOMIC DNA]</scope>
    <source>
        <strain evidence="3">ATCC 43969</strain>
    </source>
</reference>